<evidence type="ECO:0000313" key="2">
    <source>
        <dbReference type="EMBL" id="EEZ76336.1"/>
    </source>
</evidence>
<gene>
    <name evidence="2" type="ORF">NEILACOT_03661</name>
</gene>
<sequence>MFQFKNKMLQSKQNNKATKPPKGGRLFFRRHTLQTTVFSTK</sequence>
<evidence type="ECO:0000313" key="3">
    <source>
        <dbReference type="Proteomes" id="UP000003843"/>
    </source>
</evidence>
<evidence type="ECO:0000256" key="1">
    <source>
        <dbReference type="SAM" id="MobiDB-lite"/>
    </source>
</evidence>
<proteinExistence type="predicted"/>
<dbReference type="Proteomes" id="UP000003843">
    <property type="component" value="Unassembled WGS sequence"/>
</dbReference>
<dbReference type="AlphaFoldDB" id="D0W808"/>
<protein>
    <submittedName>
        <fullName evidence="2">Uncharacterized protein</fullName>
    </submittedName>
</protein>
<accession>D0W808</accession>
<reference evidence="2 3" key="1">
    <citation type="submission" date="2009-10" db="EMBL/GenBank/DDBJ databases">
        <authorList>
            <person name="Weinstock G."/>
            <person name="Sodergren E."/>
            <person name="Clifton S."/>
            <person name="Fulton L."/>
            <person name="Fulton B."/>
            <person name="Courtney L."/>
            <person name="Fronick C."/>
            <person name="Harrison M."/>
            <person name="Strong C."/>
            <person name="Farmer C."/>
            <person name="Delahaunty K."/>
            <person name="Markovic C."/>
            <person name="Hall O."/>
            <person name="Minx P."/>
            <person name="Tomlinson C."/>
            <person name="Mitreva M."/>
            <person name="Nelson J."/>
            <person name="Hou S."/>
            <person name="Wollam A."/>
            <person name="Pepin K.H."/>
            <person name="Johnson M."/>
            <person name="Bhonagiri V."/>
            <person name="Nash W.E."/>
            <person name="Warren W."/>
            <person name="Chinwalla A."/>
            <person name="Mardis E.R."/>
            <person name="Wilson R.K."/>
        </authorList>
    </citation>
    <scope>NUCLEOTIDE SEQUENCE [LARGE SCALE GENOMIC DNA]</scope>
    <source>
        <strain evidence="2 3">ATCC 23970</strain>
    </source>
</reference>
<dbReference type="EMBL" id="ACEQ02000006">
    <property type="protein sequence ID" value="EEZ76336.1"/>
    <property type="molecule type" value="Genomic_DNA"/>
</dbReference>
<name>D0W808_NEILA</name>
<feature type="region of interest" description="Disordered" evidence="1">
    <location>
        <begin position="1"/>
        <end position="24"/>
    </location>
</feature>
<comment type="caution">
    <text evidence="2">The sequence shown here is derived from an EMBL/GenBank/DDBJ whole genome shotgun (WGS) entry which is preliminary data.</text>
</comment>
<organism evidence="2 3">
    <name type="scientific">Neisseria lactamica ATCC 23970</name>
    <dbReference type="NCBI Taxonomy" id="546265"/>
    <lineage>
        <taxon>Bacteria</taxon>
        <taxon>Pseudomonadati</taxon>
        <taxon>Pseudomonadota</taxon>
        <taxon>Betaproteobacteria</taxon>
        <taxon>Neisseriales</taxon>
        <taxon>Neisseriaceae</taxon>
        <taxon>Neisseria</taxon>
    </lineage>
</organism>
<feature type="compositionally biased region" description="Polar residues" evidence="1">
    <location>
        <begin position="8"/>
        <end position="17"/>
    </location>
</feature>